<evidence type="ECO:0000256" key="1">
    <source>
        <dbReference type="SAM" id="MobiDB-lite"/>
    </source>
</evidence>
<accession>A0A7D7LU20</accession>
<keyword evidence="3" id="KW-1185">Reference proteome</keyword>
<dbReference type="Proteomes" id="UP000515663">
    <property type="component" value="Chromosome"/>
</dbReference>
<evidence type="ECO:0000313" key="3">
    <source>
        <dbReference type="Proteomes" id="UP000515663"/>
    </source>
</evidence>
<proteinExistence type="predicted"/>
<reference evidence="3" key="1">
    <citation type="submission" date="2020-07" db="EMBL/GenBank/DDBJ databases">
        <title>novel species isolated from the respiratory tract of Marmot.</title>
        <authorList>
            <person name="Zhang G."/>
        </authorList>
    </citation>
    <scope>NUCLEOTIDE SEQUENCE [LARGE SCALE GENOMIC DNA]</scope>
    <source>
        <strain evidence="3">686</strain>
    </source>
</reference>
<sequence>MHLETQADLAYPIVYLQGPGPGIQVHIDMASTDHGNLVFFGDDCAAIFTGATYGITDITIDTRDGPPDESDLPDWETVEEGTLTISAPLTLLPHPAATIQSLEELSATEIRVPALDPGSYRLRVASRGRDVDRSDVSVRLQLWPTAERGGLRVIATGDRFDPRSLSSITPRHHVRTATSEPATATTATASPTLRPSNTVDVSHHSFLISGQEIDPTATYAQGSVFDAGDNLIAVHTGIASGPVAVVIERFDDDPLLDTDVPPIDLSAWENVDEVTVPCRADMWVITLDGEIVSAFGVFGPSSSGTRTFRIAVRGRASNWDSIVDEPTEDYLVQTWSTSSGPFNDHRHQGHRRDLAGVRVAAPRPSGHLAHGFAASTRSGAPGRTV</sequence>
<feature type="compositionally biased region" description="Low complexity" evidence="1">
    <location>
        <begin position="176"/>
        <end position="192"/>
    </location>
</feature>
<feature type="region of interest" description="Disordered" evidence="1">
    <location>
        <begin position="364"/>
        <end position="385"/>
    </location>
</feature>
<dbReference type="RefSeq" id="WP_219849229.1">
    <property type="nucleotide sequence ID" value="NZ_CP059491.1"/>
</dbReference>
<gene>
    <name evidence="2" type="ORF">H1R19_12890</name>
</gene>
<dbReference type="AlphaFoldDB" id="A0A7D7LU20"/>
<protein>
    <submittedName>
        <fullName evidence="2">Uncharacterized protein</fullName>
    </submittedName>
</protein>
<evidence type="ECO:0000313" key="2">
    <source>
        <dbReference type="EMBL" id="QMS99878.1"/>
    </source>
</evidence>
<name>A0A7D7LU20_9ACTN</name>
<dbReference type="KEGG" id="gji:H1R19_12890"/>
<dbReference type="EMBL" id="CP059491">
    <property type="protein sequence ID" value="QMS99878.1"/>
    <property type="molecule type" value="Genomic_DNA"/>
</dbReference>
<feature type="region of interest" description="Disordered" evidence="1">
    <location>
        <begin position="162"/>
        <end position="197"/>
    </location>
</feature>
<organism evidence="2 3">
    <name type="scientific">Gordonia jinghuaiqii</name>
    <dbReference type="NCBI Taxonomy" id="2758710"/>
    <lineage>
        <taxon>Bacteria</taxon>
        <taxon>Bacillati</taxon>
        <taxon>Actinomycetota</taxon>
        <taxon>Actinomycetes</taxon>
        <taxon>Mycobacteriales</taxon>
        <taxon>Gordoniaceae</taxon>
        <taxon>Gordonia</taxon>
    </lineage>
</organism>